<evidence type="ECO:0000313" key="2">
    <source>
        <dbReference type="Proteomes" id="UP000234323"/>
    </source>
</evidence>
<dbReference type="AlphaFoldDB" id="A0A2I1H5U9"/>
<comment type="caution">
    <text evidence="1">The sequence shown here is derived from an EMBL/GenBank/DDBJ whole genome shotgun (WGS) entry which is preliminary data.</text>
</comment>
<sequence length="60" mass="6908">MISLAINYLYIYKNFNILNHHQNLDNKINYSNSNPISSIIIIGVWKNPTNPLSPILPINQ</sequence>
<proteinExistence type="predicted"/>
<protein>
    <submittedName>
        <fullName evidence="1">Uncharacterized protein</fullName>
    </submittedName>
</protein>
<evidence type="ECO:0000313" key="1">
    <source>
        <dbReference type="EMBL" id="PKY54258.1"/>
    </source>
</evidence>
<reference evidence="1 2" key="1">
    <citation type="submission" date="2015-10" db="EMBL/GenBank/DDBJ databases">
        <title>Genome analyses suggest a sexual origin of heterokaryosis in a supposedly ancient asexual fungus.</title>
        <authorList>
            <person name="Ropars J."/>
            <person name="Sedzielewska K."/>
            <person name="Noel J."/>
            <person name="Charron P."/>
            <person name="Farinelli L."/>
            <person name="Marton T."/>
            <person name="Kruger M."/>
            <person name="Pelin A."/>
            <person name="Brachmann A."/>
            <person name="Corradi N."/>
        </authorList>
    </citation>
    <scope>NUCLEOTIDE SEQUENCE [LARGE SCALE GENOMIC DNA]</scope>
    <source>
        <strain evidence="1 2">A4</strain>
    </source>
</reference>
<name>A0A2I1H5U9_9GLOM</name>
<accession>A0A2I1H5U9</accession>
<dbReference type="Proteomes" id="UP000234323">
    <property type="component" value="Unassembled WGS sequence"/>
</dbReference>
<gene>
    <name evidence="1" type="ORF">RhiirA4_472958</name>
</gene>
<organism evidence="1 2">
    <name type="scientific">Rhizophagus irregularis</name>
    <dbReference type="NCBI Taxonomy" id="588596"/>
    <lineage>
        <taxon>Eukaryota</taxon>
        <taxon>Fungi</taxon>
        <taxon>Fungi incertae sedis</taxon>
        <taxon>Mucoromycota</taxon>
        <taxon>Glomeromycotina</taxon>
        <taxon>Glomeromycetes</taxon>
        <taxon>Glomerales</taxon>
        <taxon>Glomeraceae</taxon>
        <taxon>Rhizophagus</taxon>
    </lineage>
</organism>
<dbReference type="EMBL" id="LLXI01001567">
    <property type="protein sequence ID" value="PKY54258.1"/>
    <property type="molecule type" value="Genomic_DNA"/>
</dbReference>
<keyword evidence="2" id="KW-1185">Reference proteome</keyword>